<sequence length="255" mass="27491">MAEALRYERDEHGIGWITIDRPDAANALDSAARAALWACFRQFRDDEAAGVAVITGTGDKAFCAGGDLKEMSSSQLGVPPADFLPQLNRNFQLDKPVIAAVNGVALGGGFLLAQMADLCVAADHATFAISEAKWGRGAPWAVPLPWLIPPRVALEILMTGERISAVRAYELGLVNKVVPAPELWETTTELACTILANAPLTVRASRQMVYAAAEPTLAYGFAQAERLFEPVYLSADAQEGPQAFLERRPPRWSGK</sequence>
<gene>
    <name evidence="5" type="ORF">BAY60_35565</name>
</gene>
<dbReference type="InterPro" id="IPR001753">
    <property type="entry name" value="Enoyl-CoA_hydra/iso"/>
</dbReference>
<dbReference type="Gene3D" id="1.10.12.10">
    <property type="entry name" value="Lyase 2-enoyl-coa Hydratase, Chain A, domain 2"/>
    <property type="match status" value="1"/>
</dbReference>
<dbReference type="AlphaFoldDB" id="A0A2V4AC21"/>
<comment type="similarity">
    <text evidence="1">Belongs to the enoyl-CoA hydratase/isomerase family.</text>
</comment>
<comment type="catalytic activity">
    <reaction evidence="3">
        <text>a (3S)-3-hydroxyacyl-CoA = a (2E)-enoyl-CoA + H2O</text>
        <dbReference type="Rhea" id="RHEA:16105"/>
        <dbReference type="ChEBI" id="CHEBI:15377"/>
        <dbReference type="ChEBI" id="CHEBI:57318"/>
        <dbReference type="ChEBI" id="CHEBI:58856"/>
        <dbReference type="EC" id="4.2.1.17"/>
    </reaction>
</comment>
<dbReference type="Proteomes" id="UP000249915">
    <property type="component" value="Plasmid pPmurDSM45305"/>
</dbReference>
<evidence type="ECO:0000313" key="5">
    <source>
        <dbReference type="EMBL" id="PXY16523.1"/>
    </source>
</evidence>
<dbReference type="RefSeq" id="WP_112278768.1">
    <property type="nucleotide sequence ID" value="NZ_CM009984.1"/>
</dbReference>
<evidence type="ECO:0000256" key="4">
    <source>
        <dbReference type="ARBA" id="ARBA00023717"/>
    </source>
</evidence>
<keyword evidence="2" id="KW-0456">Lyase</keyword>
<evidence type="ECO:0000256" key="1">
    <source>
        <dbReference type="ARBA" id="ARBA00005254"/>
    </source>
</evidence>
<dbReference type="Gene3D" id="3.90.226.10">
    <property type="entry name" value="2-enoyl-CoA Hydratase, Chain A, domain 1"/>
    <property type="match status" value="1"/>
</dbReference>
<keyword evidence="5" id="KW-0614">Plasmid</keyword>
<dbReference type="OrthoDB" id="9775794at2"/>
<name>A0A2V4AC21_9PSEU</name>
<comment type="caution">
    <text evidence="5">The sequence shown here is derived from an EMBL/GenBank/DDBJ whole genome shotgun (WGS) entry which is preliminary data.</text>
</comment>
<organism evidence="5 6">
    <name type="scientific">Prauserella muralis</name>
    <dbReference type="NCBI Taxonomy" id="588067"/>
    <lineage>
        <taxon>Bacteria</taxon>
        <taxon>Bacillati</taxon>
        <taxon>Actinomycetota</taxon>
        <taxon>Actinomycetes</taxon>
        <taxon>Pseudonocardiales</taxon>
        <taxon>Pseudonocardiaceae</taxon>
        <taxon>Prauserella</taxon>
    </lineage>
</organism>
<dbReference type="GO" id="GO:0004300">
    <property type="term" value="F:enoyl-CoA hydratase activity"/>
    <property type="evidence" value="ECO:0007669"/>
    <property type="project" value="UniProtKB-EC"/>
</dbReference>
<reference evidence="5 6" key="1">
    <citation type="submission" date="2016-07" db="EMBL/GenBank/DDBJ databases">
        <title>Draft genome sequence of Prauserella muralis DSM 45305, isolated from a mould-covered wall in an indoor environment.</title>
        <authorList>
            <person name="Ruckert C."/>
            <person name="Albersmeier A."/>
            <person name="Jiang C.-L."/>
            <person name="Jiang Y."/>
            <person name="Kalinowski J."/>
            <person name="Schneider O."/>
            <person name="Winkler A."/>
            <person name="Zotchev S.B."/>
        </authorList>
    </citation>
    <scope>NUCLEOTIDE SEQUENCE [LARGE SCALE GENOMIC DNA]</scope>
    <source>
        <strain evidence="5 6">DSM 45305</strain>
        <plasmid evidence="6">ppmurdsm45305</plasmid>
    </source>
</reference>
<comment type="catalytic activity">
    <reaction evidence="4">
        <text>a 4-saturated-(3S)-3-hydroxyacyl-CoA = a (3E)-enoyl-CoA + H2O</text>
        <dbReference type="Rhea" id="RHEA:20724"/>
        <dbReference type="ChEBI" id="CHEBI:15377"/>
        <dbReference type="ChEBI" id="CHEBI:58521"/>
        <dbReference type="ChEBI" id="CHEBI:137480"/>
        <dbReference type="EC" id="4.2.1.17"/>
    </reaction>
</comment>
<dbReference type="CDD" id="cd06558">
    <property type="entry name" value="crotonase-like"/>
    <property type="match status" value="1"/>
</dbReference>
<dbReference type="InterPro" id="IPR014748">
    <property type="entry name" value="Enoyl-CoA_hydra_C"/>
</dbReference>
<evidence type="ECO:0000313" key="6">
    <source>
        <dbReference type="Proteomes" id="UP000249915"/>
    </source>
</evidence>
<evidence type="ECO:0000256" key="3">
    <source>
        <dbReference type="ARBA" id="ARBA00023709"/>
    </source>
</evidence>
<dbReference type="GO" id="GO:0006635">
    <property type="term" value="P:fatty acid beta-oxidation"/>
    <property type="evidence" value="ECO:0007669"/>
    <property type="project" value="TreeGrafter"/>
</dbReference>
<dbReference type="PANTHER" id="PTHR11941">
    <property type="entry name" value="ENOYL-COA HYDRATASE-RELATED"/>
    <property type="match status" value="1"/>
</dbReference>
<geneLocation type="plasmid" evidence="6">
    <name>ppmurdsm45305</name>
</geneLocation>
<dbReference type="InterPro" id="IPR029045">
    <property type="entry name" value="ClpP/crotonase-like_dom_sf"/>
</dbReference>
<protein>
    <submittedName>
        <fullName evidence="5">Enoyl-CoA hydratase</fullName>
    </submittedName>
</protein>
<dbReference type="PANTHER" id="PTHR11941:SF54">
    <property type="entry name" value="ENOYL-COA HYDRATASE, MITOCHONDRIAL"/>
    <property type="match status" value="1"/>
</dbReference>
<evidence type="ECO:0000256" key="2">
    <source>
        <dbReference type="ARBA" id="ARBA00023239"/>
    </source>
</evidence>
<proteinExistence type="inferred from homology"/>
<accession>A0A2V4AC21</accession>
<dbReference type="Pfam" id="PF00378">
    <property type="entry name" value="ECH_1"/>
    <property type="match status" value="1"/>
</dbReference>
<dbReference type="EMBL" id="MASW01000024">
    <property type="protein sequence ID" value="PXY16523.1"/>
    <property type="molecule type" value="Genomic_DNA"/>
</dbReference>
<dbReference type="SUPFAM" id="SSF52096">
    <property type="entry name" value="ClpP/crotonase"/>
    <property type="match status" value="1"/>
</dbReference>
<keyword evidence="6" id="KW-1185">Reference proteome</keyword>